<evidence type="ECO:0000256" key="7">
    <source>
        <dbReference type="SAM" id="Phobius"/>
    </source>
</evidence>
<dbReference type="InterPro" id="IPR003661">
    <property type="entry name" value="HisK_dim/P_dom"/>
</dbReference>
<evidence type="ECO:0000313" key="9">
    <source>
        <dbReference type="EMBL" id="GGI49809.1"/>
    </source>
</evidence>
<evidence type="ECO:0000256" key="5">
    <source>
        <dbReference type="ARBA" id="ARBA00022777"/>
    </source>
</evidence>
<dbReference type="CDD" id="cd00082">
    <property type="entry name" value="HisKA"/>
    <property type="match status" value="1"/>
</dbReference>
<keyword evidence="10" id="KW-1185">Reference proteome</keyword>
<evidence type="ECO:0000313" key="10">
    <source>
        <dbReference type="Proteomes" id="UP000662074"/>
    </source>
</evidence>
<dbReference type="Gene3D" id="1.10.287.130">
    <property type="match status" value="1"/>
</dbReference>
<feature type="transmembrane region" description="Helical" evidence="7">
    <location>
        <begin position="76"/>
        <end position="97"/>
    </location>
</feature>
<dbReference type="InterPro" id="IPR036097">
    <property type="entry name" value="HisK_dim/P_sf"/>
</dbReference>
<dbReference type="InterPro" id="IPR050736">
    <property type="entry name" value="Sensor_HK_Regulatory"/>
</dbReference>
<dbReference type="AlphaFoldDB" id="A0A917J6Y7"/>
<keyword evidence="7" id="KW-0812">Transmembrane</keyword>
<feature type="transmembrane region" description="Helical" evidence="7">
    <location>
        <begin position="103"/>
        <end position="120"/>
    </location>
</feature>
<gene>
    <name evidence="9" type="ORF">GCM10011425_10210</name>
</gene>
<evidence type="ECO:0000256" key="6">
    <source>
        <dbReference type="ARBA" id="ARBA00023012"/>
    </source>
</evidence>
<dbReference type="PANTHER" id="PTHR43711">
    <property type="entry name" value="TWO-COMPONENT HISTIDINE KINASE"/>
    <property type="match status" value="1"/>
</dbReference>
<dbReference type="SUPFAM" id="SSF55874">
    <property type="entry name" value="ATPase domain of HSP90 chaperone/DNA topoisomerase II/histidine kinase"/>
    <property type="match status" value="1"/>
</dbReference>
<dbReference type="SUPFAM" id="SSF47384">
    <property type="entry name" value="Homodimeric domain of signal transducing histidine kinase"/>
    <property type="match status" value="1"/>
</dbReference>
<dbReference type="InterPro" id="IPR036890">
    <property type="entry name" value="HATPase_C_sf"/>
</dbReference>
<dbReference type="Gene3D" id="3.30.565.10">
    <property type="entry name" value="Histidine kinase-like ATPase, C-terminal domain"/>
    <property type="match status" value="1"/>
</dbReference>
<dbReference type="EC" id="2.7.13.3" evidence="2"/>
<feature type="transmembrane region" description="Helical" evidence="7">
    <location>
        <begin position="125"/>
        <end position="142"/>
    </location>
</feature>
<dbReference type="InterPro" id="IPR004358">
    <property type="entry name" value="Sig_transdc_His_kin-like_C"/>
</dbReference>
<feature type="transmembrane region" description="Helical" evidence="7">
    <location>
        <begin position="49"/>
        <end position="69"/>
    </location>
</feature>
<dbReference type="InterPro" id="IPR005467">
    <property type="entry name" value="His_kinase_dom"/>
</dbReference>
<feature type="transmembrane region" description="Helical" evidence="7">
    <location>
        <begin position="166"/>
        <end position="186"/>
    </location>
</feature>
<feature type="transmembrane region" description="Helical" evidence="7">
    <location>
        <begin position="25"/>
        <end position="43"/>
    </location>
</feature>
<evidence type="ECO:0000256" key="3">
    <source>
        <dbReference type="ARBA" id="ARBA00022553"/>
    </source>
</evidence>
<evidence type="ECO:0000256" key="4">
    <source>
        <dbReference type="ARBA" id="ARBA00022679"/>
    </source>
</evidence>
<organism evidence="9 10">
    <name type="scientific">Mucilaginibacter galii</name>
    <dbReference type="NCBI Taxonomy" id="2005073"/>
    <lineage>
        <taxon>Bacteria</taxon>
        <taxon>Pseudomonadati</taxon>
        <taxon>Bacteroidota</taxon>
        <taxon>Sphingobacteriia</taxon>
        <taxon>Sphingobacteriales</taxon>
        <taxon>Sphingobacteriaceae</taxon>
        <taxon>Mucilaginibacter</taxon>
    </lineage>
</organism>
<keyword evidence="4" id="KW-0808">Transferase</keyword>
<keyword evidence="3" id="KW-0597">Phosphoprotein</keyword>
<evidence type="ECO:0000256" key="1">
    <source>
        <dbReference type="ARBA" id="ARBA00000085"/>
    </source>
</evidence>
<evidence type="ECO:0000256" key="2">
    <source>
        <dbReference type="ARBA" id="ARBA00012438"/>
    </source>
</evidence>
<keyword evidence="7" id="KW-0472">Membrane</keyword>
<keyword evidence="5" id="KW-0418">Kinase</keyword>
<dbReference type="EMBL" id="BMDO01000002">
    <property type="protein sequence ID" value="GGI49809.1"/>
    <property type="molecule type" value="Genomic_DNA"/>
</dbReference>
<accession>A0A917J6Y7</accession>
<dbReference type="PROSITE" id="PS50109">
    <property type="entry name" value="HIS_KIN"/>
    <property type="match status" value="1"/>
</dbReference>
<evidence type="ECO:0000259" key="8">
    <source>
        <dbReference type="PROSITE" id="PS50109"/>
    </source>
</evidence>
<dbReference type="Pfam" id="PF02518">
    <property type="entry name" value="HATPase_c"/>
    <property type="match status" value="1"/>
</dbReference>
<reference evidence="9" key="2">
    <citation type="submission" date="2020-09" db="EMBL/GenBank/DDBJ databases">
        <authorList>
            <person name="Sun Q."/>
            <person name="Sedlacek I."/>
        </authorList>
    </citation>
    <scope>NUCLEOTIDE SEQUENCE</scope>
    <source>
        <strain evidence="9">CCM 8711</strain>
    </source>
</reference>
<dbReference type="SMART" id="SM00388">
    <property type="entry name" value="HisKA"/>
    <property type="match status" value="1"/>
</dbReference>
<dbReference type="Pfam" id="PF00512">
    <property type="entry name" value="HisKA"/>
    <property type="match status" value="1"/>
</dbReference>
<proteinExistence type="predicted"/>
<reference evidence="9" key="1">
    <citation type="journal article" date="2014" name="Int. J. Syst. Evol. Microbiol.">
        <title>Complete genome sequence of Corynebacterium casei LMG S-19264T (=DSM 44701T), isolated from a smear-ripened cheese.</title>
        <authorList>
            <consortium name="US DOE Joint Genome Institute (JGI-PGF)"/>
            <person name="Walter F."/>
            <person name="Albersmeier A."/>
            <person name="Kalinowski J."/>
            <person name="Ruckert C."/>
        </authorList>
    </citation>
    <scope>NUCLEOTIDE SEQUENCE</scope>
    <source>
        <strain evidence="9">CCM 8711</strain>
    </source>
</reference>
<sequence>MIHRLKEYWIHLVGNPEASTLESRIFHAVCIVVLLGLGSNTLYNYVMDMPALAILMFFVFILVCILYYLSRFKGKYDICLVIFQLLNIALLVINYYYNSGISGPTYAIFILSFLISLATVPAWQYWIWLPLNVITIFGLLYYEDTYPNQIINTYAEPTSRLIDFGYTYIVIAAMIMLITSYIRNAFYREKDESSRKETALEQSNQTKDRLLSILAHDLKEPLTSIQGFLELLADYNLEESERLSIQKQLLNRTKDTAYLLTNVLAWTKGQMEVVKVKLSNLRLYDTLDQTLKLVKGIAEEKGIEFIYKLSDHICILGDRDMLQLVIRNLAINAIKFTYPGGKISFDVQIKEDNCLLSITDTGAGIPLFKQPGLFSLSAKSTFGTGKEKGAGLGLVLCKEFTEIQGGQIGFTSKENEGSTFYLLMPLCSMIPQKVMLHNI</sequence>
<dbReference type="PANTHER" id="PTHR43711:SF31">
    <property type="entry name" value="HISTIDINE KINASE"/>
    <property type="match status" value="1"/>
</dbReference>
<dbReference type="InterPro" id="IPR003594">
    <property type="entry name" value="HATPase_dom"/>
</dbReference>
<protein>
    <recommendedName>
        <fullName evidence="2">histidine kinase</fullName>
        <ecNumber evidence="2">2.7.13.3</ecNumber>
    </recommendedName>
</protein>
<dbReference type="RefSeq" id="WP_188414468.1">
    <property type="nucleotide sequence ID" value="NZ_BMDO01000002.1"/>
</dbReference>
<keyword evidence="7" id="KW-1133">Transmembrane helix</keyword>
<dbReference type="Proteomes" id="UP000662074">
    <property type="component" value="Unassembled WGS sequence"/>
</dbReference>
<keyword evidence="6" id="KW-0902">Two-component regulatory system</keyword>
<dbReference type="GO" id="GO:0000155">
    <property type="term" value="F:phosphorelay sensor kinase activity"/>
    <property type="evidence" value="ECO:0007669"/>
    <property type="project" value="InterPro"/>
</dbReference>
<dbReference type="SMART" id="SM00387">
    <property type="entry name" value="HATPase_c"/>
    <property type="match status" value="1"/>
</dbReference>
<feature type="domain" description="Histidine kinase" evidence="8">
    <location>
        <begin position="213"/>
        <end position="428"/>
    </location>
</feature>
<comment type="catalytic activity">
    <reaction evidence="1">
        <text>ATP + protein L-histidine = ADP + protein N-phospho-L-histidine.</text>
        <dbReference type="EC" id="2.7.13.3"/>
    </reaction>
</comment>
<comment type="caution">
    <text evidence="9">The sequence shown here is derived from an EMBL/GenBank/DDBJ whole genome shotgun (WGS) entry which is preliminary data.</text>
</comment>
<name>A0A917J6Y7_9SPHI</name>
<dbReference type="PRINTS" id="PR00344">
    <property type="entry name" value="BCTRLSENSOR"/>
</dbReference>